<evidence type="ECO:0000313" key="2">
    <source>
        <dbReference type="Proteomes" id="UP000027982"/>
    </source>
</evidence>
<name>A0A068NIL2_FIMGI</name>
<dbReference type="AlphaFoldDB" id="A0A068NIL2"/>
<reference evidence="1 2" key="1">
    <citation type="journal article" date="2014" name="PLoS ONE">
        <title>The first complete genome sequence of the class fimbriimonadia in the phylum armatimonadetes.</title>
        <authorList>
            <person name="Hu Z.Y."/>
            <person name="Wang Y.Z."/>
            <person name="Im W.T."/>
            <person name="Wang S.Y."/>
            <person name="Zhao G.P."/>
            <person name="Zheng H.J."/>
            <person name="Quan Z.X."/>
        </authorList>
    </citation>
    <scope>NUCLEOTIDE SEQUENCE [LARGE SCALE GENOMIC DNA]</scope>
    <source>
        <strain evidence="1">Gsoil 348</strain>
    </source>
</reference>
<gene>
    <name evidence="1" type="ORF">OP10G_0075</name>
</gene>
<dbReference type="Proteomes" id="UP000027982">
    <property type="component" value="Chromosome"/>
</dbReference>
<dbReference type="RefSeq" id="WP_158409094.1">
    <property type="nucleotide sequence ID" value="NZ_CP007139.1"/>
</dbReference>
<protein>
    <submittedName>
        <fullName evidence="1">Uncharacterized protein</fullName>
    </submittedName>
</protein>
<dbReference type="EMBL" id="CP007139">
    <property type="protein sequence ID" value="AIE83443.1"/>
    <property type="molecule type" value="Genomic_DNA"/>
</dbReference>
<dbReference type="KEGG" id="fgi:OP10G_0075"/>
<dbReference type="STRING" id="661478.OP10G_0075"/>
<keyword evidence="2" id="KW-1185">Reference proteome</keyword>
<accession>A0A068NIL2</accession>
<proteinExistence type="predicted"/>
<sequence length="50" mass="5208">MKKIHVAFLLFAVFAAGIGATALIVDQIGFHVYPATYEAPSSAEGAVASR</sequence>
<organism evidence="1 2">
    <name type="scientific">Fimbriimonas ginsengisoli Gsoil 348</name>
    <dbReference type="NCBI Taxonomy" id="661478"/>
    <lineage>
        <taxon>Bacteria</taxon>
        <taxon>Bacillati</taxon>
        <taxon>Armatimonadota</taxon>
        <taxon>Fimbriimonadia</taxon>
        <taxon>Fimbriimonadales</taxon>
        <taxon>Fimbriimonadaceae</taxon>
        <taxon>Fimbriimonas</taxon>
    </lineage>
</organism>
<evidence type="ECO:0000313" key="1">
    <source>
        <dbReference type="EMBL" id="AIE83443.1"/>
    </source>
</evidence>
<dbReference type="HOGENOM" id="CLU_3118061_0_0_0"/>